<comment type="subcellular location">
    <subcellularLocation>
        <location evidence="1">Cell membrane</location>
        <topology evidence="1">Multi-pass membrane protein</topology>
    </subcellularLocation>
</comment>
<name>A0A212K690_9DELT</name>
<evidence type="ECO:0008006" key="16">
    <source>
        <dbReference type="Google" id="ProtNLM"/>
    </source>
</evidence>
<dbReference type="PANTHER" id="PTHR48086">
    <property type="entry name" value="SODIUM/PROLINE SYMPORTER-RELATED"/>
    <property type="match status" value="1"/>
</dbReference>
<dbReference type="AlphaFoldDB" id="A0A212K690"/>
<dbReference type="EMBL" id="FLUQ01000003">
    <property type="protein sequence ID" value="SBW07127.1"/>
    <property type="molecule type" value="Genomic_DNA"/>
</dbReference>
<feature type="transmembrane region" description="Helical" evidence="14">
    <location>
        <begin position="366"/>
        <end position="388"/>
    </location>
</feature>
<evidence type="ECO:0000256" key="6">
    <source>
        <dbReference type="ARBA" id="ARBA00022847"/>
    </source>
</evidence>
<proteinExistence type="inferred from homology"/>
<comment type="catalytic activity">
    <reaction evidence="12">
        <text>L-proline(in) + Na(+)(in) = L-proline(out) + Na(+)(out)</text>
        <dbReference type="Rhea" id="RHEA:28967"/>
        <dbReference type="ChEBI" id="CHEBI:29101"/>
        <dbReference type="ChEBI" id="CHEBI:60039"/>
    </reaction>
</comment>
<keyword evidence="4" id="KW-1003">Cell membrane</keyword>
<keyword evidence="6" id="KW-0769">Symport</keyword>
<feature type="transmembrane region" description="Helical" evidence="14">
    <location>
        <begin position="394"/>
        <end position="416"/>
    </location>
</feature>
<sequence>MDVISVSIVVMVILIIAFILAGVWFQKMATTSDGFLLAGRGAPFWLMGSAYLGGYVGGASVSGYVGIGFKSGISAMWASLFVMSGCAAFTWIFARRANYFGRKHGAVTIADFVCARFGEKLRVPIALCAIMRPTFLTGMQFLAIAVAANVVFGLDKTVGIVLSAVVILLYLITAGQYSALITQWFQSLLQSLGIVLFAIFAYKMLGDPSSVTTAMYQYLEPAKMSFWSQEFSHFSVWFLTFGLFYLVDPWIYMWAYIGKTPKVSSNAMLAVLGGSYYNVLPFLAGMCLALGVVTGHLVVPQGLSGDGMYVWFTKDFMPPVVAVIVLVGLLMTIVSCGSSFAMNGVTIFTKDIYQGVINKKATDKQVLFASRVSLILVTLIGITSALWLPILVPLWSLAQAIGISGLFATTMCAWFWKRSTTTGAYASTVCGGLVAFAWACLAWSKTGSPGGLVDVGGFPLHAAHVGLFVSIPLMFIVSLATKPEYDKAEITNYGALGREMMADDTVMDKQTRPGFFGWLGADTSSWKAFWVVTFVVLALHFLLAFLFHIPAFGLSMVWLSFLVGVLMLIMLSWLGTRDVVDMVKATHATGKANKK</sequence>
<evidence type="ECO:0000256" key="2">
    <source>
        <dbReference type="ARBA" id="ARBA00006434"/>
    </source>
</evidence>
<feature type="transmembrane region" description="Helical" evidence="14">
    <location>
        <begin position="73"/>
        <end position="94"/>
    </location>
</feature>
<evidence type="ECO:0000256" key="5">
    <source>
        <dbReference type="ARBA" id="ARBA00022692"/>
    </source>
</evidence>
<keyword evidence="3" id="KW-0813">Transport</keyword>
<evidence type="ECO:0000256" key="4">
    <source>
        <dbReference type="ARBA" id="ARBA00022475"/>
    </source>
</evidence>
<dbReference type="Pfam" id="PF00474">
    <property type="entry name" value="SSF"/>
    <property type="match status" value="1"/>
</dbReference>
<evidence type="ECO:0000256" key="10">
    <source>
        <dbReference type="ARBA" id="ARBA00023136"/>
    </source>
</evidence>
<feature type="transmembrane region" description="Helical" evidence="14">
    <location>
        <begin position="6"/>
        <end position="25"/>
    </location>
</feature>
<reference evidence="15" key="1">
    <citation type="submission" date="2016-04" db="EMBL/GenBank/DDBJ databases">
        <authorList>
            <person name="Evans L.H."/>
            <person name="Alamgir A."/>
            <person name="Owens N."/>
            <person name="Weber N.D."/>
            <person name="Virtaneva K."/>
            <person name="Barbian K."/>
            <person name="Babar A."/>
            <person name="Rosenke K."/>
        </authorList>
    </citation>
    <scope>NUCLEOTIDE SEQUENCE</scope>
    <source>
        <strain evidence="15">86</strain>
    </source>
</reference>
<feature type="transmembrane region" description="Helical" evidence="14">
    <location>
        <begin position="555"/>
        <end position="574"/>
    </location>
</feature>
<feature type="transmembrane region" description="Helical" evidence="14">
    <location>
        <begin position="187"/>
        <end position="205"/>
    </location>
</feature>
<dbReference type="GO" id="GO:0005886">
    <property type="term" value="C:plasma membrane"/>
    <property type="evidence" value="ECO:0007669"/>
    <property type="project" value="UniProtKB-SubCell"/>
</dbReference>
<keyword evidence="5 14" id="KW-0812">Transmembrane</keyword>
<keyword evidence="8" id="KW-0915">Sodium</keyword>
<dbReference type="GO" id="GO:0006814">
    <property type="term" value="P:sodium ion transport"/>
    <property type="evidence" value="ECO:0007669"/>
    <property type="project" value="UniProtKB-KW"/>
</dbReference>
<dbReference type="PANTHER" id="PTHR48086:SF3">
    <property type="entry name" value="SODIUM_PROLINE SYMPORTER"/>
    <property type="match status" value="1"/>
</dbReference>
<dbReference type="CDD" id="cd10322">
    <property type="entry name" value="SLC5sbd"/>
    <property type="match status" value="1"/>
</dbReference>
<keyword evidence="9" id="KW-0406">Ion transport</keyword>
<dbReference type="Gene3D" id="1.20.1730.10">
    <property type="entry name" value="Sodium/glucose cotransporter"/>
    <property type="match status" value="1"/>
</dbReference>
<dbReference type="InterPro" id="IPR038377">
    <property type="entry name" value="Na/Glc_symporter_sf"/>
</dbReference>
<evidence type="ECO:0000256" key="12">
    <source>
        <dbReference type="ARBA" id="ARBA00033708"/>
    </source>
</evidence>
<feature type="transmembrane region" description="Helical" evidence="14">
    <location>
        <begin position="319"/>
        <end position="345"/>
    </location>
</feature>
<feature type="transmembrane region" description="Helical" evidence="14">
    <location>
        <begin position="135"/>
        <end position="154"/>
    </location>
</feature>
<feature type="transmembrane region" description="Helical" evidence="14">
    <location>
        <begin position="276"/>
        <end position="299"/>
    </location>
</feature>
<dbReference type="GO" id="GO:0015293">
    <property type="term" value="F:symporter activity"/>
    <property type="evidence" value="ECO:0007669"/>
    <property type="project" value="UniProtKB-KW"/>
</dbReference>
<dbReference type="PROSITE" id="PS50283">
    <property type="entry name" value="NA_SOLUT_SYMP_3"/>
    <property type="match status" value="1"/>
</dbReference>
<protein>
    <recommendedName>
        <fullName evidence="16">Na+/solute symporter</fullName>
    </recommendedName>
</protein>
<evidence type="ECO:0000256" key="7">
    <source>
        <dbReference type="ARBA" id="ARBA00022989"/>
    </source>
</evidence>
<evidence type="ECO:0000256" key="11">
    <source>
        <dbReference type="ARBA" id="ARBA00023201"/>
    </source>
</evidence>
<evidence type="ECO:0000256" key="9">
    <source>
        <dbReference type="ARBA" id="ARBA00023065"/>
    </source>
</evidence>
<evidence type="ECO:0000256" key="1">
    <source>
        <dbReference type="ARBA" id="ARBA00004651"/>
    </source>
</evidence>
<keyword evidence="7 14" id="KW-1133">Transmembrane helix</keyword>
<dbReference type="InterPro" id="IPR050277">
    <property type="entry name" value="Sodium:Solute_Symporter"/>
</dbReference>
<evidence type="ECO:0000256" key="3">
    <source>
        <dbReference type="ARBA" id="ARBA00022448"/>
    </source>
</evidence>
<evidence type="ECO:0000256" key="14">
    <source>
        <dbReference type="SAM" id="Phobius"/>
    </source>
</evidence>
<keyword evidence="10 14" id="KW-0472">Membrane</keyword>
<evidence type="ECO:0000313" key="15">
    <source>
        <dbReference type="EMBL" id="SBW07127.1"/>
    </source>
</evidence>
<keyword evidence="11" id="KW-0739">Sodium transport</keyword>
<comment type="similarity">
    <text evidence="2 13">Belongs to the sodium:solute symporter (SSF) (TC 2.A.21) family.</text>
</comment>
<evidence type="ECO:0000256" key="8">
    <source>
        <dbReference type="ARBA" id="ARBA00023053"/>
    </source>
</evidence>
<feature type="transmembrane region" description="Helical" evidence="14">
    <location>
        <begin position="528"/>
        <end position="549"/>
    </location>
</feature>
<gene>
    <name evidence="15" type="ORF">KL86DPRO_30002</name>
</gene>
<feature type="transmembrane region" description="Helical" evidence="14">
    <location>
        <begin position="45"/>
        <end position="67"/>
    </location>
</feature>
<feature type="transmembrane region" description="Helical" evidence="14">
    <location>
        <begin position="456"/>
        <end position="477"/>
    </location>
</feature>
<organism evidence="15">
    <name type="scientific">uncultured delta proteobacterium</name>
    <dbReference type="NCBI Taxonomy" id="34034"/>
    <lineage>
        <taxon>Bacteria</taxon>
        <taxon>Deltaproteobacteria</taxon>
        <taxon>environmental samples</taxon>
    </lineage>
</organism>
<evidence type="ECO:0000256" key="13">
    <source>
        <dbReference type="RuleBase" id="RU362091"/>
    </source>
</evidence>
<feature type="transmembrane region" description="Helical" evidence="14">
    <location>
        <begin position="234"/>
        <end position="255"/>
    </location>
</feature>
<accession>A0A212K690</accession>
<feature type="transmembrane region" description="Helical" evidence="14">
    <location>
        <begin position="160"/>
        <end position="180"/>
    </location>
</feature>
<feature type="transmembrane region" description="Helical" evidence="14">
    <location>
        <begin position="423"/>
        <end position="444"/>
    </location>
</feature>
<dbReference type="InterPro" id="IPR001734">
    <property type="entry name" value="Na/solute_symporter"/>
</dbReference>